<gene>
    <name evidence="2" type="ORF">CFE62_001180</name>
</gene>
<comment type="caution">
    <text evidence="2">The sequence shown here is derived from an EMBL/GenBank/DDBJ whole genome shotgun (WGS) entry which is preliminary data.</text>
</comment>
<protein>
    <submittedName>
        <fullName evidence="2">Uncharacterized protein</fullName>
    </submittedName>
</protein>
<evidence type="ECO:0000256" key="1">
    <source>
        <dbReference type="SAM" id="MobiDB-lite"/>
    </source>
</evidence>
<organism evidence="2 3">
    <name type="scientific">Candidatus Aquirickettsiella gammari</name>
    <dbReference type="NCBI Taxonomy" id="2016198"/>
    <lineage>
        <taxon>Bacteria</taxon>
        <taxon>Pseudomonadati</taxon>
        <taxon>Pseudomonadota</taxon>
        <taxon>Gammaproteobacteria</taxon>
        <taxon>Legionellales</taxon>
        <taxon>Coxiellaceae</taxon>
        <taxon>Candidatus Aquirickettsiella</taxon>
    </lineage>
</organism>
<reference evidence="2 3" key="2">
    <citation type="journal article" date="2018" name="J. Invertebr. Pathol.">
        <title>'Candidatus Aquirickettsiella gammari' (Gammaproteobacteria: Legionellales: Coxiellaceae): A bacterial pathogen of the freshwater crustacean Gammarus fossarum (Malacostraca: Amphipoda).</title>
        <authorList>
            <person name="Bojko J."/>
            <person name="Dunn A.M."/>
            <person name="Stebbing P.D."/>
            <person name="van Aerle R."/>
            <person name="Bacela-Spychalska K."/>
            <person name="Bean T.P."/>
            <person name="Urrutia A."/>
            <person name="Stentiford G.D."/>
        </authorList>
    </citation>
    <scope>NUCLEOTIDE SEQUENCE [LARGE SCALE GENOMIC DNA]</scope>
    <source>
        <strain evidence="2">RA15029</strain>
    </source>
</reference>
<dbReference type="EMBL" id="NMOS02000002">
    <property type="protein sequence ID" value="RDH41005.1"/>
    <property type="molecule type" value="Genomic_DNA"/>
</dbReference>
<feature type="region of interest" description="Disordered" evidence="1">
    <location>
        <begin position="316"/>
        <end position="340"/>
    </location>
</feature>
<name>A0A370CJL5_9COXI</name>
<reference evidence="2 3" key="1">
    <citation type="journal article" date="2017" name="Int. J. Syst. Evol. Microbiol.">
        <title>Aquarickettsiella crustaci n. gen. n. sp. (Gammaproteobacteria: Legionellales: Coxiellaceae); a bacterial pathogen of the freshwater crustacean: Gammarus fossarum (Malacostraca: Amphipoda).</title>
        <authorList>
            <person name="Bojko J."/>
            <person name="Dunn A.M."/>
            <person name="Stebbing P.D."/>
            <person name="Van Aerle R."/>
            <person name="Bacela-Spychalska K."/>
            <person name="Bean T.P."/>
            <person name="Stentiford G.D."/>
        </authorList>
    </citation>
    <scope>NUCLEOTIDE SEQUENCE [LARGE SCALE GENOMIC DNA]</scope>
    <source>
        <strain evidence="2">RA15029</strain>
    </source>
</reference>
<feature type="compositionally biased region" description="Polar residues" evidence="1">
    <location>
        <begin position="317"/>
        <end position="327"/>
    </location>
</feature>
<dbReference type="Proteomes" id="UP000226429">
    <property type="component" value="Unassembled WGS sequence"/>
</dbReference>
<feature type="region of interest" description="Disordered" evidence="1">
    <location>
        <begin position="352"/>
        <end position="405"/>
    </location>
</feature>
<sequence length="405" mass="45802">MQKKTVHLMKKLVTDISYINSELPFKSTLIYSASKDFFDAVNKLGKEELKACLRNLDIDKENINANSVTFKIVSCLLVFTIEKYSKDEFLRFVHPLCTDPNNNGNLINKIEVKKSKWKVIRWLQGILSGFKREKFVINSEHSSAAAFECAYRALKSKSKKISLEDYIRLSQQDESFSRSLSSIIEKIFSIAPPQDQAETWPPLPEPSQLFIEGEAAASNNLITQAPLPPPSPLLQASKESYQTNMEASYLESPVTTASVKISPLQRENNVTTPSCTSLQKELRKQRENLKKADVNARCNGGEVEFRDAMLQKRKEGINSQKENSDSVLSKKPSAKNSLQKYNEENAKAKELKQMFAEQLSRRRRVHSGSSQSSYNSQYESSGESSDSEQASRRAVNRAHLEKSQN</sequence>
<accession>A0A370CJL5</accession>
<keyword evidence="3" id="KW-1185">Reference proteome</keyword>
<evidence type="ECO:0000313" key="3">
    <source>
        <dbReference type="Proteomes" id="UP000226429"/>
    </source>
</evidence>
<proteinExistence type="predicted"/>
<evidence type="ECO:0000313" key="2">
    <source>
        <dbReference type="EMBL" id="RDH41005.1"/>
    </source>
</evidence>
<feature type="compositionally biased region" description="Low complexity" evidence="1">
    <location>
        <begin position="367"/>
        <end position="388"/>
    </location>
</feature>
<dbReference type="AlphaFoldDB" id="A0A370CJL5"/>